<dbReference type="InterPro" id="IPR052524">
    <property type="entry name" value="MFS_Cyanate_Porter"/>
</dbReference>
<accession>A0ABY2SH13</accession>
<dbReference type="PROSITE" id="PS50850">
    <property type="entry name" value="MFS"/>
    <property type="match status" value="1"/>
</dbReference>
<sequence>MKTVPASRRGAVAGMTVFGILLIAANLRAPITSLAPILTLIRDGFHLTTAQAGALTTLPLLAFAVVSPFAASLSRRFGIERALFAALLVMAAGIALRSLDAAWCLYAGTVIVGAGIAVGNVLLPSLLKRDFPERVTALTGAYALTMGMAAALGSAIMVPLVHLTGGRWRLSLAMFILLPLLAAASWLPRLGPAVANVSAPAASVPHGANMLRSGLAWQVTLFLGLNSFIYYIVIGWLPAVLTDSGFSAAQAGALDGAMQFSTAVPGLLLAPLIARIRDQRGVGAAVSLMSALGMLGLVLWPSGALIWVLLFGIGTGAAMILGLALISMRVTGSRQAAALSGMAQCIGYLLAALGPALIGALRDATGGWDWPLLICTVSALLMAVFGFMAGRDRQIGL</sequence>
<feature type="transmembrane region" description="Helical" evidence="4">
    <location>
        <begin position="257"/>
        <end position="274"/>
    </location>
</feature>
<dbReference type="PANTHER" id="PTHR23523">
    <property type="match status" value="1"/>
</dbReference>
<dbReference type="SUPFAM" id="SSF103473">
    <property type="entry name" value="MFS general substrate transporter"/>
    <property type="match status" value="1"/>
</dbReference>
<feature type="transmembrane region" description="Helical" evidence="4">
    <location>
        <begin position="105"/>
        <end position="123"/>
    </location>
</feature>
<feature type="transmembrane region" description="Helical" evidence="4">
    <location>
        <begin position="370"/>
        <end position="390"/>
    </location>
</feature>
<feature type="transmembrane region" description="Helical" evidence="4">
    <location>
        <begin position="168"/>
        <end position="187"/>
    </location>
</feature>
<protein>
    <submittedName>
        <fullName evidence="6">CynX/NimT family MFS transporter</fullName>
    </submittedName>
</protein>
<dbReference type="Proteomes" id="UP000305202">
    <property type="component" value="Unassembled WGS sequence"/>
</dbReference>
<organism evidence="6 7">
    <name type="scientific">Martelella alba</name>
    <dbReference type="NCBI Taxonomy" id="2590451"/>
    <lineage>
        <taxon>Bacteria</taxon>
        <taxon>Pseudomonadati</taxon>
        <taxon>Pseudomonadota</taxon>
        <taxon>Alphaproteobacteria</taxon>
        <taxon>Hyphomicrobiales</taxon>
        <taxon>Aurantimonadaceae</taxon>
        <taxon>Martelella</taxon>
    </lineage>
</organism>
<reference evidence="6 7" key="1">
    <citation type="submission" date="2019-04" db="EMBL/GenBank/DDBJ databases">
        <authorList>
            <person name="Li M."/>
            <person name="Gao C."/>
        </authorList>
    </citation>
    <scope>NUCLEOTIDE SEQUENCE [LARGE SCALE GENOMIC DNA]</scope>
    <source>
        <strain evidence="6 7">BGMRC 2031</strain>
    </source>
</reference>
<feature type="transmembrane region" description="Helical" evidence="4">
    <location>
        <begin position="12"/>
        <end position="31"/>
    </location>
</feature>
<evidence type="ECO:0000259" key="5">
    <source>
        <dbReference type="PROSITE" id="PS50850"/>
    </source>
</evidence>
<evidence type="ECO:0000256" key="4">
    <source>
        <dbReference type="SAM" id="Phobius"/>
    </source>
</evidence>
<evidence type="ECO:0000256" key="2">
    <source>
        <dbReference type="ARBA" id="ARBA00022989"/>
    </source>
</evidence>
<evidence type="ECO:0000256" key="1">
    <source>
        <dbReference type="ARBA" id="ARBA00022692"/>
    </source>
</evidence>
<gene>
    <name evidence="6" type="ORF">FCN80_17855</name>
</gene>
<feature type="transmembrane region" description="Helical" evidence="4">
    <location>
        <begin position="82"/>
        <end position="99"/>
    </location>
</feature>
<keyword evidence="3 4" id="KW-0472">Membrane</keyword>
<dbReference type="RefSeq" id="WP_136991527.1">
    <property type="nucleotide sequence ID" value="NZ_SZPQ01000028.1"/>
</dbReference>
<evidence type="ECO:0000313" key="6">
    <source>
        <dbReference type="EMBL" id="TKI04487.1"/>
    </source>
</evidence>
<feature type="transmembrane region" description="Helical" evidence="4">
    <location>
        <begin position="306"/>
        <end position="326"/>
    </location>
</feature>
<dbReference type="InterPro" id="IPR036259">
    <property type="entry name" value="MFS_trans_sf"/>
</dbReference>
<keyword evidence="1 4" id="KW-0812">Transmembrane</keyword>
<feature type="transmembrane region" description="Helical" evidence="4">
    <location>
        <begin position="281"/>
        <end position="300"/>
    </location>
</feature>
<feature type="transmembrane region" description="Helical" evidence="4">
    <location>
        <begin position="215"/>
        <end position="237"/>
    </location>
</feature>
<feature type="transmembrane region" description="Helical" evidence="4">
    <location>
        <begin position="135"/>
        <end position="162"/>
    </location>
</feature>
<keyword evidence="2 4" id="KW-1133">Transmembrane helix</keyword>
<evidence type="ECO:0000256" key="3">
    <source>
        <dbReference type="ARBA" id="ARBA00023136"/>
    </source>
</evidence>
<dbReference type="InterPro" id="IPR020846">
    <property type="entry name" value="MFS_dom"/>
</dbReference>
<keyword evidence="7" id="KW-1185">Reference proteome</keyword>
<evidence type="ECO:0000313" key="7">
    <source>
        <dbReference type="Proteomes" id="UP000305202"/>
    </source>
</evidence>
<comment type="caution">
    <text evidence="6">The sequence shown here is derived from an EMBL/GenBank/DDBJ whole genome shotgun (WGS) entry which is preliminary data.</text>
</comment>
<feature type="transmembrane region" description="Helical" evidence="4">
    <location>
        <begin position="51"/>
        <end position="70"/>
    </location>
</feature>
<dbReference type="Gene3D" id="1.20.1250.20">
    <property type="entry name" value="MFS general substrate transporter like domains"/>
    <property type="match status" value="2"/>
</dbReference>
<dbReference type="PANTHER" id="PTHR23523:SF2">
    <property type="entry name" value="2-NITROIMIDAZOLE TRANSPORTER"/>
    <property type="match status" value="1"/>
</dbReference>
<dbReference type="Pfam" id="PF07690">
    <property type="entry name" value="MFS_1"/>
    <property type="match status" value="1"/>
</dbReference>
<feature type="domain" description="Major facilitator superfamily (MFS) profile" evidence="5">
    <location>
        <begin position="12"/>
        <end position="394"/>
    </location>
</feature>
<dbReference type="EMBL" id="SZPQ01000028">
    <property type="protein sequence ID" value="TKI04487.1"/>
    <property type="molecule type" value="Genomic_DNA"/>
</dbReference>
<dbReference type="InterPro" id="IPR011701">
    <property type="entry name" value="MFS"/>
</dbReference>
<proteinExistence type="predicted"/>
<feature type="transmembrane region" description="Helical" evidence="4">
    <location>
        <begin position="338"/>
        <end position="358"/>
    </location>
</feature>
<name>A0ABY2SH13_9HYPH</name>